<accession>A0A6N1X6M0</accession>
<dbReference type="SMART" id="SM00248">
    <property type="entry name" value="ANK"/>
    <property type="match status" value="4"/>
</dbReference>
<name>A0A6N1X6M0_9BURK</name>
<dbReference type="InterPro" id="IPR002110">
    <property type="entry name" value="Ankyrin_rpt"/>
</dbReference>
<proteinExistence type="predicted"/>
<dbReference type="Pfam" id="PF12796">
    <property type="entry name" value="Ank_2"/>
    <property type="match status" value="1"/>
</dbReference>
<feature type="region of interest" description="Disordered" evidence="1">
    <location>
        <begin position="1"/>
        <end position="35"/>
    </location>
</feature>
<evidence type="ECO:0000256" key="1">
    <source>
        <dbReference type="SAM" id="MobiDB-lite"/>
    </source>
</evidence>
<dbReference type="Gene3D" id="1.25.40.20">
    <property type="entry name" value="Ankyrin repeat-containing domain"/>
    <property type="match status" value="2"/>
</dbReference>
<gene>
    <name evidence="2" type="ORF">HUK68_12930</name>
</gene>
<dbReference type="EMBL" id="CP054840">
    <property type="protein sequence ID" value="QKV53722.1"/>
    <property type="molecule type" value="Genomic_DNA"/>
</dbReference>
<dbReference type="AlphaFoldDB" id="A0A6N1X6M0"/>
<dbReference type="PANTHER" id="PTHR24120">
    <property type="entry name" value="GH07239P"/>
    <property type="match status" value="1"/>
</dbReference>
<evidence type="ECO:0000313" key="2">
    <source>
        <dbReference type="EMBL" id="QKV53722.1"/>
    </source>
</evidence>
<dbReference type="PANTHER" id="PTHR24120:SF4">
    <property type="entry name" value="GH07239P"/>
    <property type="match status" value="1"/>
</dbReference>
<keyword evidence="3" id="KW-1185">Reference proteome</keyword>
<dbReference type="InterPro" id="IPR036770">
    <property type="entry name" value="Ankyrin_rpt-contain_sf"/>
</dbReference>
<dbReference type="SUPFAM" id="SSF48403">
    <property type="entry name" value="Ankyrin repeat"/>
    <property type="match status" value="1"/>
</dbReference>
<organism evidence="2 3">
    <name type="scientific">Comamonas antarctica</name>
    <dbReference type="NCBI Taxonomy" id="2743470"/>
    <lineage>
        <taxon>Bacteria</taxon>
        <taxon>Pseudomonadati</taxon>
        <taxon>Pseudomonadota</taxon>
        <taxon>Betaproteobacteria</taxon>
        <taxon>Burkholderiales</taxon>
        <taxon>Comamonadaceae</taxon>
        <taxon>Comamonas</taxon>
    </lineage>
</organism>
<evidence type="ECO:0000313" key="3">
    <source>
        <dbReference type="Proteomes" id="UP000509579"/>
    </source>
</evidence>
<sequence length="838" mass="94480">MRAQWQPSQRRQRKHTLPPRLIGGLETGDSLSTASNERLDQKMRTNSSHHFNLQPSFMARAAGNGSHLATNEKPVNSGAQLSDTDIIRGYKENIETLRSLIDEKTNPSQGDNLDKFFSLVESGIKSDFCWENLEIYKSLVFDNLSIICSLAHDADLPEDVRKKTIEDLAAHLHVCPSGMAQNIEQAARKLEALKHGLPQNFINQLINVINAEILNYMRDNNIGTYKGNEIHDVAAFFNYIAPNFGLRPRADALESRISAHYLDQFTVHIHDKIIIDRVIEVLAEECRSQIIHELSVENFNIDSVAINENDFCDILNIFNDTVQPKLTHSFGPIPITDVFVYSDEGDVEQYHLIKDNTLLMRSIARNLREAGAINFHPSYLAGEKGAGTKLKISGENIVYVSTTNDAKEHHHQILEEFVWRDASKSKELLDKLNYKATEKPEIKKFQDDILQRISLSAVTRMLQSKDLSEVGEILNESMAFIWSDTAKEMLLATSMAQALGKKRPDIADIILSMMSGQHLGNEDGDGNTVLHRALRTALQKIHPQLTKSLIKSIIKKMSEQQLSLQNNNGHTAFMLALKMGDPEIISILLDRTDPSQFGCRDRNGDTAMMIALKHNNFAIVPQLAERMRAAQLDLENKANDDALGIAFANNQPGAADVIARKMSHEALLDRHQRLLEKLTTYHAALGGDVKIVHSMLPQHLGLKNRRGDTALMITIKKDLPAASLALIAKMTPAQLGICDKDGNNAMMLALERGDTKIALAIMKKMHRKQLETRNRFGETAFIFAKNFKQTEMCRRIVKAIDPPIPGFFTRIRLFFMNMVPEQYQSDSMRAKLTKFYWY</sequence>
<dbReference type="Proteomes" id="UP000509579">
    <property type="component" value="Chromosome"/>
</dbReference>
<reference evidence="2 3" key="1">
    <citation type="submission" date="2020-06" db="EMBL/GenBank/DDBJ databases">
        <title>Acidovorax antarctica sp. nov., isolated from Corinth ice sheet soil, Antarctic Fields Peninsula.</title>
        <authorList>
            <person name="Xu Q."/>
            <person name="Peng F."/>
        </authorList>
    </citation>
    <scope>NUCLEOTIDE SEQUENCE [LARGE SCALE GENOMIC DNA]</scope>
    <source>
        <strain evidence="2 3">16-35-5</strain>
    </source>
</reference>
<dbReference type="RefSeq" id="WP_175504528.1">
    <property type="nucleotide sequence ID" value="NZ_CP054840.1"/>
</dbReference>
<protein>
    <submittedName>
        <fullName evidence="2">Ankyrin repeat domain-containing protein</fullName>
    </submittedName>
</protein>
<dbReference type="KEGG" id="aant:HUK68_12930"/>